<accession>A0AAV7Q6Y0</accession>
<feature type="domain" description="CCHC-type" evidence="2">
    <location>
        <begin position="260"/>
        <end position="275"/>
    </location>
</feature>
<dbReference type="InterPro" id="IPR050951">
    <property type="entry name" value="Retrovirus_Pol_polyprotein"/>
</dbReference>
<dbReference type="AlphaFoldDB" id="A0AAV7Q6Y0"/>
<dbReference type="PROSITE" id="PS50158">
    <property type="entry name" value="ZF_CCHC"/>
    <property type="match status" value="1"/>
</dbReference>
<keyword evidence="4" id="KW-1185">Reference proteome</keyword>
<sequence>MRSAVGMLPTTRVVVAPVFDSRINLFSALTSLHHVPGSQHNFGDEGFVLLEPMRNLREPSAYLLVSVYKAEDFLCFEGREILKHLPEIEIAEGEELDEYQETVKKLVLRFDKQPSIVVLRHKFFKRAQLQNESIDEFVSALRKLCAQCQFGTFRDQLVRDQLIGHCVDKHIQQRLLTMGDPSLEDVIKQAKSIELAQASLKELPAQRKEEEKVNINVVSARKELKSVTNQFFKRTNICFRCGNFPHAKESKGCPTKSVVCHKCGRIGHFAKVCQSSVSKNIKVNCVCEASEVSEQSLESQFHDMIVVVTYEQAV</sequence>
<dbReference type="PANTHER" id="PTHR37984:SF9">
    <property type="entry name" value="INTEGRASE CATALYTIC DOMAIN-CONTAINING PROTEIN"/>
    <property type="match status" value="1"/>
</dbReference>
<dbReference type="GO" id="GO:0008270">
    <property type="term" value="F:zinc ion binding"/>
    <property type="evidence" value="ECO:0007669"/>
    <property type="project" value="UniProtKB-KW"/>
</dbReference>
<comment type="caution">
    <text evidence="3">The sequence shown here is derived from an EMBL/GenBank/DDBJ whole genome shotgun (WGS) entry which is preliminary data.</text>
</comment>
<dbReference type="Gene3D" id="4.10.60.10">
    <property type="entry name" value="Zinc finger, CCHC-type"/>
    <property type="match status" value="1"/>
</dbReference>
<keyword evidence="1" id="KW-0863">Zinc-finger</keyword>
<keyword evidence="1" id="KW-0862">Zinc</keyword>
<dbReference type="PANTHER" id="PTHR37984">
    <property type="entry name" value="PROTEIN CBG26694"/>
    <property type="match status" value="1"/>
</dbReference>
<dbReference type="GO" id="GO:0003676">
    <property type="term" value="F:nucleic acid binding"/>
    <property type="evidence" value="ECO:0007669"/>
    <property type="project" value="InterPro"/>
</dbReference>
<organism evidence="3 4">
    <name type="scientific">Pleurodeles waltl</name>
    <name type="common">Iberian ribbed newt</name>
    <dbReference type="NCBI Taxonomy" id="8319"/>
    <lineage>
        <taxon>Eukaryota</taxon>
        <taxon>Metazoa</taxon>
        <taxon>Chordata</taxon>
        <taxon>Craniata</taxon>
        <taxon>Vertebrata</taxon>
        <taxon>Euteleostomi</taxon>
        <taxon>Amphibia</taxon>
        <taxon>Batrachia</taxon>
        <taxon>Caudata</taxon>
        <taxon>Salamandroidea</taxon>
        <taxon>Salamandridae</taxon>
        <taxon>Pleurodelinae</taxon>
        <taxon>Pleurodeles</taxon>
    </lineage>
</organism>
<reference evidence="3" key="1">
    <citation type="journal article" date="2022" name="bioRxiv">
        <title>Sequencing and chromosome-scale assembly of the giantPleurodeles waltlgenome.</title>
        <authorList>
            <person name="Brown T."/>
            <person name="Elewa A."/>
            <person name="Iarovenko S."/>
            <person name="Subramanian E."/>
            <person name="Araus A.J."/>
            <person name="Petzold A."/>
            <person name="Susuki M."/>
            <person name="Suzuki K.-i.T."/>
            <person name="Hayashi T."/>
            <person name="Toyoda A."/>
            <person name="Oliveira C."/>
            <person name="Osipova E."/>
            <person name="Leigh N.D."/>
            <person name="Simon A."/>
            <person name="Yun M.H."/>
        </authorList>
    </citation>
    <scope>NUCLEOTIDE SEQUENCE</scope>
    <source>
        <strain evidence="3">20211129_DDA</strain>
        <tissue evidence="3">Liver</tissue>
    </source>
</reference>
<keyword evidence="1" id="KW-0479">Metal-binding</keyword>
<evidence type="ECO:0000313" key="3">
    <source>
        <dbReference type="EMBL" id="KAJ1136332.1"/>
    </source>
</evidence>
<dbReference type="InterPro" id="IPR036875">
    <property type="entry name" value="Znf_CCHC_sf"/>
</dbReference>
<dbReference type="InterPro" id="IPR001878">
    <property type="entry name" value="Znf_CCHC"/>
</dbReference>
<dbReference type="EMBL" id="JANPWB010000010">
    <property type="protein sequence ID" value="KAJ1136332.1"/>
    <property type="molecule type" value="Genomic_DNA"/>
</dbReference>
<dbReference type="SMART" id="SM00343">
    <property type="entry name" value="ZnF_C2HC"/>
    <property type="match status" value="2"/>
</dbReference>
<dbReference type="Proteomes" id="UP001066276">
    <property type="component" value="Chromosome 6"/>
</dbReference>
<evidence type="ECO:0000256" key="1">
    <source>
        <dbReference type="PROSITE-ProRule" id="PRU00047"/>
    </source>
</evidence>
<protein>
    <recommendedName>
        <fullName evidence="2">CCHC-type domain-containing protein</fullName>
    </recommendedName>
</protein>
<gene>
    <name evidence="3" type="ORF">NDU88_002749</name>
</gene>
<dbReference type="SUPFAM" id="SSF57756">
    <property type="entry name" value="Retrovirus zinc finger-like domains"/>
    <property type="match status" value="1"/>
</dbReference>
<proteinExistence type="predicted"/>
<name>A0AAV7Q6Y0_PLEWA</name>
<evidence type="ECO:0000313" key="4">
    <source>
        <dbReference type="Proteomes" id="UP001066276"/>
    </source>
</evidence>
<evidence type="ECO:0000259" key="2">
    <source>
        <dbReference type="PROSITE" id="PS50158"/>
    </source>
</evidence>